<dbReference type="Pfam" id="PF00881">
    <property type="entry name" value="Nitroreductase"/>
    <property type="match status" value="1"/>
</dbReference>
<gene>
    <name evidence="2" type="ORF">DI564_13415</name>
</gene>
<dbReference type="InterPro" id="IPR000415">
    <property type="entry name" value="Nitroreductase-like"/>
</dbReference>
<evidence type="ECO:0000259" key="1">
    <source>
        <dbReference type="Pfam" id="PF00881"/>
    </source>
</evidence>
<accession>A0A2W5K640</accession>
<name>A0A2W5K640_9GAMM</name>
<dbReference type="InterPro" id="IPR030965">
    <property type="entry name" value="SagB-rel_DH_2"/>
</dbReference>
<organism evidence="2 3">
    <name type="scientific">Rhodanobacter denitrificans</name>
    <dbReference type="NCBI Taxonomy" id="666685"/>
    <lineage>
        <taxon>Bacteria</taxon>
        <taxon>Pseudomonadati</taxon>
        <taxon>Pseudomonadota</taxon>
        <taxon>Gammaproteobacteria</taxon>
        <taxon>Lysobacterales</taxon>
        <taxon>Rhodanobacteraceae</taxon>
        <taxon>Rhodanobacter</taxon>
    </lineage>
</organism>
<dbReference type="InterPro" id="IPR052544">
    <property type="entry name" value="Bacteriocin_Proc_Enz"/>
</dbReference>
<dbReference type="NCBIfam" id="TIGR03605">
    <property type="entry name" value="antibiot_sagB"/>
    <property type="match status" value="1"/>
</dbReference>
<dbReference type="CDD" id="cd02142">
    <property type="entry name" value="McbC_SagB-like_oxidoreductase"/>
    <property type="match status" value="1"/>
</dbReference>
<dbReference type="GO" id="GO:0016491">
    <property type="term" value="F:oxidoreductase activity"/>
    <property type="evidence" value="ECO:0007669"/>
    <property type="project" value="InterPro"/>
</dbReference>
<dbReference type="InterPro" id="IPR029479">
    <property type="entry name" value="Nitroreductase"/>
</dbReference>
<protein>
    <submittedName>
        <fullName evidence="2">Putative peptide maturation dehydrogenase</fullName>
    </submittedName>
</protein>
<dbReference type="SUPFAM" id="SSF55469">
    <property type="entry name" value="FMN-dependent nitroreductase-like"/>
    <property type="match status" value="1"/>
</dbReference>
<proteinExistence type="predicted"/>
<dbReference type="NCBIfam" id="TIGR04511">
    <property type="entry name" value="SagB_rel_DH_2"/>
    <property type="match status" value="1"/>
</dbReference>
<feature type="domain" description="Nitroreductase" evidence="1">
    <location>
        <begin position="180"/>
        <end position="366"/>
    </location>
</feature>
<dbReference type="Gene3D" id="3.40.109.10">
    <property type="entry name" value="NADH Oxidase"/>
    <property type="match status" value="1"/>
</dbReference>
<dbReference type="InterPro" id="IPR020051">
    <property type="entry name" value="SagB-type_dehydrogenase"/>
</dbReference>
<comment type="caution">
    <text evidence="2">The sequence shown here is derived from an EMBL/GenBank/DDBJ whole genome shotgun (WGS) entry which is preliminary data.</text>
</comment>
<sequence length="388" mass="43313">MRLRRCQFLMLELRERLSVDLELLLADEPRLAFQVQWVALAAHLERPVMLDAQEIAMLERLSASEWITAEDAGTDRDDAALARLREKGLVFEASEPSAARDADTRLRDCHWHGLAAVAHRHLRWSGVDSIAEQQRFAELFQGQPMAHLQPPPSPVFERGSPQQRIALPRQTDSPLLDLLMRRATCRNFDQGGPLPNADFAFVLDATFRALAQVDVTGVSVLKKGTASAGGLHPTEAYLLIQHVEGVAPGLYHYHVLDHALEPQQPLDAADVRRLASRLLAVQEYLADAPAIVVYVSRFERNFWKYRQHAKAYRAAILDVGHLSQTLYLAATERGLGAFFTAAVNEADIEQAFGLDPMQQGVIGVGGFGRRSATRREIEFDPLHAVWPD</sequence>
<dbReference type="EMBL" id="QFPO01000013">
    <property type="protein sequence ID" value="PZQ12281.1"/>
    <property type="molecule type" value="Genomic_DNA"/>
</dbReference>
<dbReference type="PANTHER" id="PTHR43745">
    <property type="entry name" value="NITROREDUCTASE MJ1384-RELATED"/>
    <property type="match status" value="1"/>
</dbReference>
<dbReference type="AlphaFoldDB" id="A0A2W5K640"/>
<dbReference type="PANTHER" id="PTHR43745:SF2">
    <property type="entry name" value="NITROREDUCTASE MJ1384-RELATED"/>
    <property type="match status" value="1"/>
</dbReference>
<evidence type="ECO:0000313" key="3">
    <source>
        <dbReference type="Proteomes" id="UP000249046"/>
    </source>
</evidence>
<dbReference type="Proteomes" id="UP000249046">
    <property type="component" value="Unassembled WGS sequence"/>
</dbReference>
<reference evidence="2 3" key="1">
    <citation type="submission" date="2017-08" db="EMBL/GenBank/DDBJ databases">
        <title>Infants hospitalized years apart are colonized by the same room-sourced microbial strains.</title>
        <authorList>
            <person name="Brooks B."/>
            <person name="Olm M.R."/>
            <person name="Firek B.A."/>
            <person name="Baker R."/>
            <person name="Thomas B.C."/>
            <person name="Morowitz M.J."/>
            <person name="Banfield J.F."/>
        </authorList>
    </citation>
    <scope>NUCLEOTIDE SEQUENCE [LARGE SCALE GENOMIC DNA]</scope>
    <source>
        <strain evidence="2">S2_005_003_R2_42</strain>
    </source>
</reference>
<evidence type="ECO:0000313" key="2">
    <source>
        <dbReference type="EMBL" id="PZQ12281.1"/>
    </source>
</evidence>